<proteinExistence type="predicted"/>
<keyword evidence="1" id="KW-0175">Coiled coil</keyword>
<sequence length="646" mass="74396">MRIDKLIIHGFGKFIEREFTFGSNFSLIIGDNEAGKSTLMKAIMAAFFGLRTSDSSRWKPWSDYQDFALTAEFVTSEGQRLRLRRDLATHQAVVEDISSEMSGFYADGISRKKQQDLAGKEPTLLFKGDANPGGRTPEKARYDELLHSWLGLADDELFRHTVYVGQNELVALDKHDIVERLKSLISGPELASYQAVLAALEKRLDGLRRLPGRRRDRKIEELVRELARKREMLQSLEGRVRSLAEQERERERLIEKLDQSEQERVLLNRMVQAMDALEKNAKEAEEIKKVLSDRRRDKERIEKILEEIDRLQKELETSSGMAVGGGLRSFLVPLLIFGLLIFVSAILAILVHPIFLVGIILALVPLVRWYFKRSRQEWAKKAQIQGLQSNLQTQRQFLAQLPNKEAVEEEMNVLADRLLVLDRKSEEWAKQAPEIMNMSAQEKFRVRDRLGQLEKEIQKERERLLRLEGLISGFRWDETHPDQLKEEIEEKERTLGRLELETDGLARAIGILEESSREFRAEIAPYLEERAGELFSRVTRGKYSSLSFDPESLEASLPHEGRLIQKDSLSTGTQEQLYLAIRIALSQLISGERKLPFFFDDSLLNFDEGRKKEALGVLKEMATEHQIFLFTIDRSLKNIDAHVVEI</sequence>
<dbReference type="InterPro" id="IPR001374">
    <property type="entry name" value="R3H_dom"/>
</dbReference>
<dbReference type="GO" id="GO:0003676">
    <property type="term" value="F:nucleic acid binding"/>
    <property type="evidence" value="ECO:0007669"/>
    <property type="project" value="UniProtKB-UniRule"/>
</dbReference>
<gene>
    <name evidence="4" type="ORF">HKBW3S03_00511</name>
    <name evidence="5" type="ORF">HKBW3S09_00354</name>
    <name evidence="6" type="ORF">HKBW3S44_00197</name>
    <name evidence="7" type="ORF">HKBW3S47_00277</name>
</gene>
<evidence type="ECO:0000313" key="4">
    <source>
        <dbReference type="EMBL" id="GFP19007.1"/>
    </source>
</evidence>
<accession>A0A6V8Q5D5</accession>
<feature type="transmembrane region" description="Helical" evidence="2">
    <location>
        <begin position="330"/>
        <end position="348"/>
    </location>
</feature>
<evidence type="ECO:0000259" key="3">
    <source>
        <dbReference type="PROSITE" id="PS51061"/>
    </source>
</evidence>
<feature type="transmembrane region" description="Helical" evidence="2">
    <location>
        <begin position="354"/>
        <end position="371"/>
    </location>
</feature>
<name>A0A6V8Q5D5_9ACTN</name>
<feature type="domain" description="R3H" evidence="3">
    <location>
        <begin position="230"/>
        <end position="296"/>
    </location>
</feature>
<dbReference type="Gene3D" id="3.40.50.300">
    <property type="entry name" value="P-loop containing nucleotide triphosphate hydrolases"/>
    <property type="match status" value="2"/>
</dbReference>
<dbReference type="RefSeq" id="WP_176230857.1">
    <property type="nucleotide sequence ID" value="NZ_BLRU01000029.1"/>
</dbReference>
<dbReference type="PROSITE" id="PS51061">
    <property type="entry name" value="R3H"/>
    <property type="match status" value="1"/>
</dbReference>
<evidence type="ECO:0000313" key="5">
    <source>
        <dbReference type="EMBL" id="GFP22887.1"/>
    </source>
</evidence>
<dbReference type="EMBL" id="BLRW01000027">
    <property type="protein sequence ID" value="GFP22887.1"/>
    <property type="molecule type" value="Genomic_DNA"/>
</dbReference>
<evidence type="ECO:0000313" key="6">
    <source>
        <dbReference type="EMBL" id="GFP36514.1"/>
    </source>
</evidence>
<dbReference type="EMBL" id="BLRU01000029">
    <property type="protein sequence ID" value="GFP19007.1"/>
    <property type="molecule type" value="Genomic_DNA"/>
</dbReference>
<keyword evidence="2" id="KW-0472">Membrane</keyword>
<feature type="coiled-coil region" evidence="1">
    <location>
        <begin position="404"/>
        <end position="508"/>
    </location>
</feature>
<dbReference type="Proteomes" id="UP000585609">
    <property type="component" value="Unassembled WGS sequence"/>
</dbReference>
<protein>
    <recommendedName>
        <fullName evidence="3">R3H domain-containing protein</fullName>
    </recommendedName>
</protein>
<evidence type="ECO:0000313" key="9">
    <source>
        <dbReference type="Proteomes" id="UP000569018"/>
    </source>
</evidence>
<evidence type="ECO:0000313" key="11">
    <source>
        <dbReference type="Proteomes" id="UP000585609"/>
    </source>
</evidence>
<evidence type="ECO:0000313" key="7">
    <source>
        <dbReference type="EMBL" id="GFP38576.1"/>
    </source>
</evidence>
<dbReference type="PANTHER" id="PTHR41259">
    <property type="entry name" value="DOUBLE-STRAND BREAK REPAIR RAD50 ATPASE, PUTATIVE-RELATED"/>
    <property type="match status" value="1"/>
</dbReference>
<dbReference type="Proteomes" id="UP000569018">
    <property type="component" value="Unassembled WGS sequence"/>
</dbReference>
<dbReference type="EMBL" id="BLSD01000008">
    <property type="protein sequence ID" value="GFP38576.1"/>
    <property type="molecule type" value="Genomic_DNA"/>
</dbReference>
<evidence type="ECO:0000313" key="8">
    <source>
        <dbReference type="Proteomes" id="UP000561271"/>
    </source>
</evidence>
<keyword evidence="2" id="KW-0812">Transmembrane</keyword>
<reference evidence="8 9" key="1">
    <citation type="journal article" date="2020" name="Front. Microbiol.">
        <title>Single-cell genomics of novel Actinobacteria with the Wood-Ljungdahl pathway discovered in a serpentinizing system.</title>
        <authorList>
            <person name="Merino N."/>
            <person name="Kawai M."/>
            <person name="Boyd E.S."/>
            <person name="Colman D.R."/>
            <person name="McGlynn S.E."/>
            <person name="Nealson K.H."/>
            <person name="Kurokawa K."/>
            <person name="Hongoh Y."/>
        </authorList>
    </citation>
    <scope>NUCLEOTIDE SEQUENCE [LARGE SCALE GENOMIC DNA]</scope>
    <source>
        <strain evidence="4 10">S03</strain>
        <strain evidence="5 11">S09_30</strain>
        <strain evidence="6 8">S44</strain>
        <strain evidence="7 9">S47</strain>
    </source>
</reference>
<feature type="coiled-coil region" evidence="1">
    <location>
        <begin position="190"/>
        <end position="321"/>
    </location>
</feature>
<dbReference type="Proteomes" id="UP000561271">
    <property type="component" value="Unassembled WGS sequence"/>
</dbReference>
<dbReference type="Pfam" id="PF13476">
    <property type="entry name" value="AAA_23"/>
    <property type="match status" value="1"/>
</dbReference>
<keyword evidence="2" id="KW-1133">Transmembrane helix</keyword>
<dbReference type="InterPro" id="IPR027417">
    <property type="entry name" value="P-loop_NTPase"/>
</dbReference>
<evidence type="ECO:0000256" key="2">
    <source>
        <dbReference type="SAM" id="Phobius"/>
    </source>
</evidence>
<evidence type="ECO:0000256" key="1">
    <source>
        <dbReference type="SAM" id="Coils"/>
    </source>
</evidence>
<dbReference type="EMBL" id="BLSC01000008">
    <property type="protein sequence ID" value="GFP36514.1"/>
    <property type="molecule type" value="Genomic_DNA"/>
</dbReference>
<comment type="caution">
    <text evidence="7">The sequence shown here is derived from an EMBL/GenBank/DDBJ whole genome shotgun (WGS) entry which is preliminary data.</text>
</comment>
<dbReference type="SUPFAM" id="SSF52540">
    <property type="entry name" value="P-loop containing nucleoside triphosphate hydrolases"/>
    <property type="match status" value="1"/>
</dbReference>
<dbReference type="Proteomes" id="UP000574717">
    <property type="component" value="Unassembled WGS sequence"/>
</dbReference>
<dbReference type="InterPro" id="IPR038729">
    <property type="entry name" value="Rad50/SbcC_AAA"/>
</dbReference>
<organism evidence="7 9">
    <name type="scientific">Candidatus Hakubella thermalkaliphila</name>
    <dbReference type="NCBI Taxonomy" id="2754717"/>
    <lineage>
        <taxon>Bacteria</taxon>
        <taxon>Bacillati</taxon>
        <taxon>Actinomycetota</taxon>
        <taxon>Actinomycetota incertae sedis</taxon>
        <taxon>Candidatus Hakubellales</taxon>
        <taxon>Candidatus Hakubellaceae</taxon>
        <taxon>Candidatus Hakubella</taxon>
    </lineage>
</organism>
<dbReference type="PANTHER" id="PTHR41259:SF1">
    <property type="entry name" value="DOUBLE-STRAND BREAK REPAIR RAD50 ATPASE, PUTATIVE-RELATED"/>
    <property type="match status" value="1"/>
</dbReference>
<evidence type="ECO:0000313" key="10">
    <source>
        <dbReference type="Proteomes" id="UP000574717"/>
    </source>
</evidence>
<dbReference type="AlphaFoldDB" id="A0A6V8Q5D5"/>